<dbReference type="PROSITE" id="PS50143">
    <property type="entry name" value="BIR_REPEAT_2"/>
    <property type="match status" value="1"/>
</dbReference>
<proteinExistence type="predicted"/>
<organism evidence="2 3">
    <name type="scientific">Papilio xuthus</name>
    <name type="common">Asian swallowtail butterfly</name>
    <dbReference type="NCBI Taxonomy" id="66420"/>
    <lineage>
        <taxon>Eukaryota</taxon>
        <taxon>Metazoa</taxon>
        <taxon>Ecdysozoa</taxon>
        <taxon>Arthropoda</taxon>
        <taxon>Hexapoda</taxon>
        <taxon>Insecta</taxon>
        <taxon>Pterygota</taxon>
        <taxon>Neoptera</taxon>
        <taxon>Endopterygota</taxon>
        <taxon>Lepidoptera</taxon>
        <taxon>Glossata</taxon>
        <taxon>Ditrysia</taxon>
        <taxon>Papilionoidea</taxon>
        <taxon>Papilionidae</taxon>
        <taxon>Papilioninae</taxon>
        <taxon>Papilio</taxon>
    </lineage>
</organism>
<evidence type="ECO:0000313" key="2">
    <source>
        <dbReference type="EMBL" id="KPJ02466.1"/>
    </source>
</evidence>
<evidence type="ECO:0000313" key="3">
    <source>
        <dbReference type="Proteomes" id="UP000053268"/>
    </source>
</evidence>
<name>A0A194QG90_PAPXU</name>
<accession>A0A194QG90</accession>
<evidence type="ECO:0000256" key="1">
    <source>
        <dbReference type="SAM" id="MobiDB-lite"/>
    </source>
</evidence>
<keyword evidence="3" id="KW-1185">Reference proteome</keyword>
<sequence>MPRPGRAKENTAGFSGGEILERPNGPPIMMNFDVTTLSPTTPRGYRNNSFASVKSMTYRTRWPTVKHGTRSLLNARRLRWMDFTFTAYWYTVYPHIISCYWCGLNDTLIPSNSLCFTVWDAEDTRMRDIGRFFRARCHYYDYYRFYDRQIKLVRWYPITIEYLYDLGLKTCMFGPYMKGCFKRFLDVGPLYTARGCRGAFLPWRAYTRSFAAHRLMRLEIVARGHDDVCVHSPEAALTPYSRAISLFVRYHVCVCDKPYCNVGTPLALPLGKSLAAFILLLTVMQ</sequence>
<dbReference type="AlphaFoldDB" id="A0A194QG90"/>
<protein>
    <submittedName>
        <fullName evidence="2">Uncharacterized protein</fullName>
    </submittedName>
</protein>
<dbReference type="EMBL" id="KQ459232">
    <property type="protein sequence ID" value="KPJ02466.1"/>
    <property type="molecule type" value="Genomic_DNA"/>
</dbReference>
<feature type="region of interest" description="Disordered" evidence="1">
    <location>
        <begin position="1"/>
        <end position="26"/>
    </location>
</feature>
<reference evidence="2 3" key="1">
    <citation type="journal article" date="2015" name="Nat. Commun.">
        <title>Outbred genome sequencing and CRISPR/Cas9 gene editing in butterflies.</title>
        <authorList>
            <person name="Li X."/>
            <person name="Fan D."/>
            <person name="Zhang W."/>
            <person name="Liu G."/>
            <person name="Zhang L."/>
            <person name="Zhao L."/>
            <person name="Fang X."/>
            <person name="Chen L."/>
            <person name="Dong Y."/>
            <person name="Chen Y."/>
            <person name="Ding Y."/>
            <person name="Zhao R."/>
            <person name="Feng M."/>
            <person name="Zhu Y."/>
            <person name="Feng Y."/>
            <person name="Jiang X."/>
            <person name="Zhu D."/>
            <person name="Xiang H."/>
            <person name="Feng X."/>
            <person name="Li S."/>
            <person name="Wang J."/>
            <person name="Zhang G."/>
            <person name="Kronforst M.R."/>
            <person name="Wang W."/>
        </authorList>
    </citation>
    <scope>NUCLEOTIDE SEQUENCE [LARGE SCALE GENOMIC DNA]</scope>
    <source>
        <strain evidence="2">Ya'a_city_454_Px</strain>
        <tissue evidence="2">Whole body</tissue>
    </source>
</reference>
<dbReference type="InterPro" id="IPR001370">
    <property type="entry name" value="BIR_rpt"/>
</dbReference>
<gene>
    <name evidence="2" type="ORF">RR46_09669</name>
</gene>
<dbReference type="Proteomes" id="UP000053268">
    <property type="component" value="Unassembled WGS sequence"/>
</dbReference>